<evidence type="ECO:0000256" key="8">
    <source>
        <dbReference type="ARBA" id="ARBA00023224"/>
    </source>
</evidence>
<dbReference type="CDD" id="cd00637">
    <property type="entry name" value="7tm_classA_rhodopsin-like"/>
    <property type="match status" value="1"/>
</dbReference>
<evidence type="ECO:0000313" key="13">
    <source>
        <dbReference type="Proteomes" id="UP001154078"/>
    </source>
</evidence>
<comment type="subcellular location">
    <subcellularLocation>
        <location evidence="1">Membrane</location>
        <topology evidence="1">Multi-pass membrane protein</topology>
    </subcellularLocation>
</comment>
<evidence type="ECO:0000256" key="2">
    <source>
        <dbReference type="ARBA" id="ARBA00010663"/>
    </source>
</evidence>
<evidence type="ECO:0000256" key="6">
    <source>
        <dbReference type="ARBA" id="ARBA00023136"/>
    </source>
</evidence>
<proteinExistence type="inferred from homology"/>
<keyword evidence="5" id="KW-0297">G-protein coupled receptor</keyword>
<name>A0A9P0B0Z5_BRAAE</name>
<dbReference type="AlphaFoldDB" id="A0A9P0B0Z5"/>
<evidence type="ECO:0000256" key="1">
    <source>
        <dbReference type="ARBA" id="ARBA00004141"/>
    </source>
</evidence>
<reference evidence="12" key="1">
    <citation type="submission" date="2021-12" db="EMBL/GenBank/DDBJ databases">
        <authorList>
            <person name="King R."/>
        </authorList>
    </citation>
    <scope>NUCLEOTIDE SEQUENCE</scope>
</reference>
<dbReference type="OrthoDB" id="9880339at2759"/>
<keyword evidence="6 10" id="KW-0472">Membrane</keyword>
<protein>
    <recommendedName>
        <fullName evidence="11">G-protein coupled receptors family 1 profile domain-containing protein</fullName>
    </recommendedName>
</protein>
<dbReference type="SUPFAM" id="SSF81321">
    <property type="entry name" value="Family A G protein-coupled receptor-like"/>
    <property type="match status" value="1"/>
</dbReference>
<keyword evidence="3 10" id="KW-0812">Transmembrane</keyword>
<feature type="transmembrane region" description="Helical" evidence="10">
    <location>
        <begin position="37"/>
        <end position="66"/>
    </location>
</feature>
<feature type="domain" description="G-protein coupled receptors family 1 profile" evidence="11">
    <location>
        <begin position="57"/>
        <end position="376"/>
    </location>
</feature>
<accession>A0A9P0B0Z5</accession>
<dbReference type="Gene3D" id="1.20.1070.10">
    <property type="entry name" value="Rhodopsin 7-helix transmembrane proteins"/>
    <property type="match status" value="1"/>
</dbReference>
<gene>
    <name evidence="12" type="ORF">MELIAE_LOCUS4742</name>
</gene>
<feature type="transmembrane region" description="Helical" evidence="10">
    <location>
        <begin position="156"/>
        <end position="177"/>
    </location>
</feature>
<feature type="transmembrane region" description="Helical" evidence="10">
    <location>
        <begin position="358"/>
        <end position="379"/>
    </location>
</feature>
<feature type="region of interest" description="Disordered" evidence="9">
    <location>
        <begin position="280"/>
        <end position="299"/>
    </location>
</feature>
<evidence type="ECO:0000256" key="4">
    <source>
        <dbReference type="ARBA" id="ARBA00022989"/>
    </source>
</evidence>
<dbReference type="Pfam" id="PF00001">
    <property type="entry name" value="7tm_1"/>
    <property type="match status" value="1"/>
</dbReference>
<evidence type="ECO:0000256" key="3">
    <source>
        <dbReference type="ARBA" id="ARBA00022692"/>
    </source>
</evidence>
<feature type="compositionally biased region" description="Polar residues" evidence="9">
    <location>
        <begin position="422"/>
        <end position="435"/>
    </location>
</feature>
<evidence type="ECO:0000259" key="11">
    <source>
        <dbReference type="PROSITE" id="PS50262"/>
    </source>
</evidence>
<evidence type="ECO:0000256" key="9">
    <source>
        <dbReference type="SAM" id="MobiDB-lite"/>
    </source>
</evidence>
<dbReference type="PRINTS" id="PR01012">
    <property type="entry name" value="NRPEPTIDEYR"/>
</dbReference>
<dbReference type="InterPro" id="IPR000611">
    <property type="entry name" value="NPY_rcpt"/>
</dbReference>
<dbReference type="Proteomes" id="UP001154078">
    <property type="component" value="Chromosome 3"/>
</dbReference>
<keyword evidence="8" id="KW-0807">Transducer</keyword>
<dbReference type="InterPro" id="IPR000276">
    <property type="entry name" value="GPCR_Rhodpsn"/>
</dbReference>
<dbReference type="GO" id="GO:0005886">
    <property type="term" value="C:plasma membrane"/>
    <property type="evidence" value="ECO:0007669"/>
    <property type="project" value="TreeGrafter"/>
</dbReference>
<feature type="region of interest" description="Disordered" evidence="9">
    <location>
        <begin position="401"/>
        <end position="435"/>
    </location>
</feature>
<dbReference type="EMBL" id="OV121134">
    <property type="protein sequence ID" value="CAH0552544.1"/>
    <property type="molecule type" value="Genomic_DNA"/>
</dbReference>
<feature type="transmembrane region" description="Helical" evidence="10">
    <location>
        <begin position="117"/>
        <end position="135"/>
    </location>
</feature>
<evidence type="ECO:0000256" key="10">
    <source>
        <dbReference type="SAM" id="Phobius"/>
    </source>
</evidence>
<dbReference type="PANTHER" id="PTHR45695:SF37">
    <property type="entry name" value="FREE FATTY ACID RECEPTOR 4-LIKE"/>
    <property type="match status" value="1"/>
</dbReference>
<sequence length="435" mass="49278">MVNGEWNSSYVFGVDKESGWGERFFFTYFSELNSRPIAFVALEVTIFVFIFLISIIANLSIVICVFRYPDMRTVTNCFVLNLAAADLLFAFTIPAVAYTRLVAVWTLGNAACKIVPYVQFVSGIVLLWTLALISIDRYRCIVVPPYTSKLSVGQAALYSTLIWIATVVIFIPVLLWFREITSNKGDTVCTLIFPMSDNVNYSLCFIIPVLLFACLLPMILLIFYYQRIFKKIISTKNAWATSCVMLSAIEAGDCTRGQGRRQSELSLSDIFVPWSRKFSTQYSPSSPNGSTKNTRHGSLSQHEEVRMNRHIKVVRVLFLNVLVVLIMWLPITIIMLLIYIDGRRLNDDKNYFLSSTHFIVALIIAFLNTLVNPVLYGLLSDNFRTCLIRIWCRKKENNEAMANDPVTPSSGRQNPKPPKKQSIINSVTEAQNEGP</sequence>
<feature type="transmembrane region" description="Helical" evidence="10">
    <location>
        <begin position="200"/>
        <end position="225"/>
    </location>
</feature>
<keyword evidence="4 10" id="KW-1133">Transmembrane helix</keyword>
<dbReference type="PANTHER" id="PTHR45695">
    <property type="entry name" value="LEUCOKININ RECEPTOR-RELATED"/>
    <property type="match status" value="1"/>
</dbReference>
<dbReference type="InterPro" id="IPR017452">
    <property type="entry name" value="GPCR_Rhodpsn_7TM"/>
</dbReference>
<evidence type="ECO:0000256" key="7">
    <source>
        <dbReference type="ARBA" id="ARBA00023170"/>
    </source>
</evidence>
<keyword evidence="13" id="KW-1185">Reference proteome</keyword>
<organism evidence="12 13">
    <name type="scientific">Brassicogethes aeneus</name>
    <name type="common">Rape pollen beetle</name>
    <name type="synonym">Meligethes aeneus</name>
    <dbReference type="NCBI Taxonomy" id="1431903"/>
    <lineage>
        <taxon>Eukaryota</taxon>
        <taxon>Metazoa</taxon>
        <taxon>Ecdysozoa</taxon>
        <taxon>Arthropoda</taxon>
        <taxon>Hexapoda</taxon>
        <taxon>Insecta</taxon>
        <taxon>Pterygota</taxon>
        <taxon>Neoptera</taxon>
        <taxon>Endopterygota</taxon>
        <taxon>Coleoptera</taxon>
        <taxon>Polyphaga</taxon>
        <taxon>Cucujiformia</taxon>
        <taxon>Nitidulidae</taxon>
        <taxon>Meligethinae</taxon>
        <taxon>Brassicogethes</taxon>
    </lineage>
</organism>
<feature type="transmembrane region" description="Helical" evidence="10">
    <location>
        <begin position="78"/>
        <end position="97"/>
    </location>
</feature>
<evidence type="ECO:0000313" key="12">
    <source>
        <dbReference type="EMBL" id="CAH0552544.1"/>
    </source>
</evidence>
<comment type="similarity">
    <text evidence="2">Belongs to the G-protein coupled receptor 1 family.</text>
</comment>
<dbReference type="PROSITE" id="PS50262">
    <property type="entry name" value="G_PROTEIN_RECEP_F1_2"/>
    <property type="match status" value="1"/>
</dbReference>
<keyword evidence="7" id="KW-0675">Receptor</keyword>
<dbReference type="GO" id="GO:0004983">
    <property type="term" value="F:neuropeptide Y receptor activity"/>
    <property type="evidence" value="ECO:0007669"/>
    <property type="project" value="InterPro"/>
</dbReference>
<feature type="transmembrane region" description="Helical" evidence="10">
    <location>
        <begin position="316"/>
        <end position="338"/>
    </location>
</feature>
<evidence type="ECO:0000256" key="5">
    <source>
        <dbReference type="ARBA" id="ARBA00023040"/>
    </source>
</evidence>
<dbReference type="PRINTS" id="PR00237">
    <property type="entry name" value="GPCRRHODOPSN"/>
</dbReference>